<proteinExistence type="predicted"/>
<dbReference type="AlphaFoldDB" id="A0A420WDH3"/>
<feature type="transmembrane region" description="Helical" evidence="1">
    <location>
        <begin position="39"/>
        <end position="58"/>
    </location>
</feature>
<keyword evidence="3" id="KW-1185">Reference proteome</keyword>
<keyword evidence="1" id="KW-0472">Membrane</keyword>
<keyword evidence="1" id="KW-0812">Transmembrane</keyword>
<dbReference type="InParanoid" id="A0A420WDH3"/>
<reference evidence="2 3" key="1">
    <citation type="submission" date="2018-10" db="EMBL/GenBank/DDBJ databases">
        <title>Genomic Encyclopedia of Type Strains, Phase IV (KMG-IV): sequencing the most valuable type-strain genomes for metagenomic binning, comparative biology and taxonomic classification.</title>
        <authorList>
            <person name="Goeker M."/>
        </authorList>
    </citation>
    <scope>NUCLEOTIDE SEQUENCE [LARGE SCALE GENOMIC DNA]</scope>
    <source>
        <strain evidence="2 3">DSM 22008</strain>
    </source>
</reference>
<protein>
    <submittedName>
        <fullName evidence="2">Uncharacterized protein</fullName>
    </submittedName>
</protein>
<accession>A0A420WDH3</accession>
<feature type="transmembrane region" description="Helical" evidence="1">
    <location>
        <begin position="163"/>
        <end position="193"/>
    </location>
</feature>
<keyword evidence="1" id="KW-1133">Transmembrane helix</keyword>
<feature type="transmembrane region" description="Helical" evidence="1">
    <location>
        <begin position="78"/>
        <end position="99"/>
    </location>
</feature>
<sequence length="213" mass="23572">MSVVGRQINFTPAIFFLVVMNLLPVLGVFLFGWDTGTLLLLYWLESIVIGILNIPKILSCQGDDENAAKQPPSLGGKLFLCVFFSVHYGVFSFGHYTFLDAFFNSIPPLSDLIAEIISAQGLAVSVIGLMVSHLFSMFRNFYGKAEYKMRSANTQMFIPYGRVFIMHIVIMFGGALVQAFGAPILALVLLVLLKTLIDIVSHSAEHNEFKLPS</sequence>
<evidence type="ECO:0000256" key="1">
    <source>
        <dbReference type="SAM" id="Phobius"/>
    </source>
</evidence>
<dbReference type="RefSeq" id="WP_121101111.1">
    <property type="nucleotide sequence ID" value="NZ_RBII01000002.1"/>
</dbReference>
<gene>
    <name evidence="2" type="ORF">DES40_1847</name>
</gene>
<dbReference type="EMBL" id="RBII01000002">
    <property type="protein sequence ID" value="RKQ69067.1"/>
    <property type="molecule type" value="Genomic_DNA"/>
</dbReference>
<feature type="transmembrane region" description="Helical" evidence="1">
    <location>
        <begin position="119"/>
        <end position="142"/>
    </location>
</feature>
<feature type="transmembrane region" description="Helical" evidence="1">
    <location>
        <begin position="12"/>
        <end position="33"/>
    </location>
</feature>
<comment type="caution">
    <text evidence="2">The sequence shown here is derived from an EMBL/GenBank/DDBJ whole genome shotgun (WGS) entry which is preliminary data.</text>
</comment>
<dbReference type="OrthoDB" id="278054at2"/>
<dbReference type="Proteomes" id="UP000282211">
    <property type="component" value="Unassembled WGS sequence"/>
</dbReference>
<dbReference type="Pfam" id="PF20108">
    <property type="entry name" value="DUF6498"/>
    <property type="match status" value="1"/>
</dbReference>
<name>A0A420WDH3_9PROT</name>
<dbReference type="InterPro" id="IPR045466">
    <property type="entry name" value="DUF6498"/>
</dbReference>
<evidence type="ECO:0000313" key="3">
    <source>
        <dbReference type="Proteomes" id="UP000282211"/>
    </source>
</evidence>
<organism evidence="2 3">
    <name type="scientific">Litorimonas taeanensis</name>
    <dbReference type="NCBI Taxonomy" id="568099"/>
    <lineage>
        <taxon>Bacteria</taxon>
        <taxon>Pseudomonadati</taxon>
        <taxon>Pseudomonadota</taxon>
        <taxon>Alphaproteobacteria</taxon>
        <taxon>Maricaulales</taxon>
        <taxon>Robiginitomaculaceae</taxon>
    </lineage>
</organism>
<evidence type="ECO:0000313" key="2">
    <source>
        <dbReference type="EMBL" id="RKQ69067.1"/>
    </source>
</evidence>